<gene>
    <name evidence="1" type="ORF">S01H1_58446</name>
</gene>
<dbReference type="EMBL" id="BARS01038181">
    <property type="protein sequence ID" value="GAG19677.1"/>
    <property type="molecule type" value="Genomic_DNA"/>
</dbReference>
<proteinExistence type="predicted"/>
<sequence length="255" mass="29396">ASTQLWKTYPSVKSRLWDLQGLRHIIEPHVLATVFTESDVNIRQKDLLNVGVSQRWQTKRGAPGQERTVDWMRLDLDSVWINNNEDVSDSGPGPDRLTWAKPFVPMRVFSAPQIFNGDLATPTIPIPTRIGTVEQYGPQRDYFSADYIWRVSDTTAILSDMYYDARSGVVNQMNVGFSRLVWPNLSYYIGSRYLRRVQVLGEKGSHALTFAATYELDPRYTLVFAQQVDFDYGSNIRSDVTLIRKYHRVFWGITY</sequence>
<dbReference type="AlphaFoldDB" id="X0W8V0"/>
<feature type="non-terminal residue" evidence="1">
    <location>
        <position position="1"/>
    </location>
</feature>
<name>X0W8V0_9ZZZZ</name>
<organism evidence="1">
    <name type="scientific">marine sediment metagenome</name>
    <dbReference type="NCBI Taxonomy" id="412755"/>
    <lineage>
        <taxon>unclassified sequences</taxon>
        <taxon>metagenomes</taxon>
        <taxon>ecological metagenomes</taxon>
    </lineage>
</organism>
<protein>
    <recommendedName>
        <fullName evidence="2">LptD C-terminal domain-containing protein</fullName>
    </recommendedName>
</protein>
<evidence type="ECO:0008006" key="2">
    <source>
        <dbReference type="Google" id="ProtNLM"/>
    </source>
</evidence>
<reference evidence="1" key="1">
    <citation type="journal article" date="2014" name="Front. Microbiol.">
        <title>High frequency of phylogenetically diverse reductive dehalogenase-homologous genes in deep subseafloor sedimentary metagenomes.</title>
        <authorList>
            <person name="Kawai M."/>
            <person name="Futagami T."/>
            <person name="Toyoda A."/>
            <person name="Takaki Y."/>
            <person name="Nishi S."/>
            <person name="Hori S."/>
            <person name="Arai W."/>
            <person name="Tsubouchi T."/>
            <person name="Morono Y."/>
            <person name="Uchiyama I."/>
            <person name="Ito T."/>
            <person name="Fujiyama A."/>
            <person name="Inagaki F."/>
            <person name="Takami H."/>
        </authorList>
    </citation>
    <scope>NUCLEOTIDE SEQUENCE</scope>
    <source>
        <strain evidence="1">Expedition CK06-06</strain>
    </source>
</reference>
<comment type="caution">
    <text evidence="1">The sequence shown here is derived from an EMBL/GenBank/DDBJ whole genome shotgun (WGS) entry which is preliminary data.</text>
</comment>
<accession>X0W8V0</accession>
<feature type="non-terminal residue" evidence="1">
    <location>
        <position position="255"/>
    </location>
</feature>
<evidence type="ECO:0000313" key="1">
    <source>
        <dbReference type="EMBL" id="GAG19677.1"/>
    </source>
</evidence>